<evidence type="ECO:0000313" key="1">
    <source>
        <dbReference type="EMBL" id="GAA4919876.1"/>
    </source>
</evidence>
<evidence type="ECO:0000313" key="2">
    <source>
        <dbReference type="Proteomes" id="UP001501436"/>
    </source>
</evidence>
<proteinExistence type="predicted"/>
<keyword evidence="2" id="KW-1185">Reference proteome</keyword>
<dbReference type="Proteomes" id="UP001501436">
    <property type="component" value="Unassembled WGS sequence"/>
</dbReference>
<reference evidence="2" key="1">
    <citation type="journal article" date="2019" name="Int. J. Syst. Evol. Microbiol.">
        <title>The Global Catalogue of Microorganisms (GCM) 10K type strain sequencing project: providing services to taxonomists for standard genome sequencing and annotation.</title>
        <authorList>
            <consortium name="The Broad Institute Genomics Platform"/>
            <consortium name="The Broad Institute Genome Sequencing Center for Infectious Disease"/>
            <person name="Wu L."/>
            <person name="Ma J."/>
        </authorList>
    </citation>
    <scope>NUCLEOTIDE SEQUENCE [LARGE SCALE GENOMIC DNA]</scope>
    <source>
        <strain evidence="2">JCM 18283</strain>
    </source>
</reference>
<sequence>MFPNDDLVSCANTDEVNVATMATRKNRRFIKFDFFINKYHSLPMQTVEMLMTGDLHHAGSLKNQI</sequence>
<name>A0ABP9FX47_9SPHI</name>
<dbReference type="EMBL" id="BAABJI010000002">
    <property type="protein sequence ID" value="GAA4919876.1"/>
    <property type="molecule type" value="Genomic_DNA"/>
</dbReference>
<organism evidence="1 2">
    <name type="scientific">Mucilaginibacter defluvii</name>
    <dbReference type="NCBI Taxonomy" id="1196019"/>
    <lineage>
        <taxon>Bacteria</taxon>
        <taxon>Pseudomonadati</taxon>
        <taxon>Bacteroidota</taxon>
        <taxon>Sphingobacteriia</taxon>
        <taxon>Sphingobacteriales</taxon>
        <taxon>Sphingobacteriaceae</taxon>
        <taxon>Mucilaginibacter</taxon>
    </lineage>
</organism>
<accession>A0ABP9FX47</accession>
<comment type="caution">
    <text evidence="1">The sequence shown here is derived from an EMBL/GenBank/DDBJ whole genome shotgun (WGS) entry which is preliminary data.</text>
</comment>
<protein>
    <submittedName>
        <fullName evidence="1">Uncharacterized protein</fullName>
    </submittedName>
</protein>
<gene>
    <name evidence="1" type="ORF">GCM10023313_24480</name>
</gene>